<evidence type="ECO:0000256" key="3">
    <source>
        <dbReference type="PROSITE-ProRule" id="PRU00433"/>
    </source>
</evidence>
<protein>
    <submittedName>
        <fullName evidence="5">Cytochrome C</fullName>
    </submittedName>
</protein>
<keyword evidence="1 3" id="KW-0479">Metal-binding</keyword>
<dbReference type="PROSITE" id="PS51007">
    <property type="entry name" value="CYTC"/>
    <property type="match status" value="1"/>
</dbReference>
<sequence>MRVFSFGRCGRRPGLAGWGVTLALLLSLASQGARAIPVFARQTGASCADCHAGSYGPALTPYGMRFKLGGYTDTDGKGRTIPVSLQLTETHLVPAKGNNSTALTEGDLFLAGRLTDNVGGVVKVVAARTGPGKYNTQLGDVDLRYVAKELTIGGKSALLGVTVNNNPGFQDPIGALPAFSDLLQGGRTGTLLNPAAPNALANHVIGASLYGVYDTVWYAEAGTYRSLSLAGQDAIGFRPGSDPGHLSDTGYVRFAYMKDMRRQFVSAGVVALTSQRRLPRAAPADQLDDYGYDLTYQYLGNREHILQASYVNIYEHRRYGSRPANPLVPGSLASARGYARDEILSATYTFMQTYGVTVSHLRGTGSDDPARYSPVLPDPDATTNYLTLFWAPFGKDDAWISKGNLKLAATWFRTLRFNGRSSNIFGAPPGVRGANAADINGFVITANLAF</sequence>
<keyword evidence="2 3" id="KW-0408">Iron</keyword>
<evidence type="ECO:0000313" key="5">
    <source>
        <dbReference type="EMBL" id="MDF4023579.1"/>
    </source>
</evidence>
<feature type="domain" description="Cytochrome c" evidence="4">
    <location>
        <begin position="30"/>
        <end position="129"/>
    </location>
</feature>
<evidence type="ECO:0000259" key="4">
    <source>
        <dbReference type="PROSITE" id="PS51007"/>
    </source>
</evidence>
<evidence type="ECO:0000256" key="2">
    <source>
        <dbReference type="ARBA" id="ARBA00023004"/>
    </source>
</evidence>
<evidence type="ECO:0000256" key="1">
    <source>
        <dbReference type="ARBA" id="ARBA00022723"/>
    </source>
</evidence>
<gene>
    <name evidence="5" type="ORF">P3W24_01135</name>
</gene>
<accession>A0ABT6B6I2</accession>
<dbReference type="EMBL" id="JARJJS010000001">
    <property type="protein sequence ID" value="MDF4023579.1"/>
    <property type="molecule type" value="Genomic_DNA"/>
</dbReference>
<dbReference type="Proteomes" id="UP001528850">
    <property type="component" value="Unassembled WGS sequence"/>
</dbReference>
<organism evidence="5 6">
    <name type="scientific">Luteibacter sahnii</name>
    <dbReference type="NCBI Taxonomy" id="3021977"/>
    <lineage>
        <taxon>Bacteria</taxon>
        <taxon>Pseudomonadati</taxon>
        <taxon>Pseudomonadota</taxon>
        <taxon>Gammaproteobacteria</taxon>
        <taxon>Lysobacterales</taxon>
        <taxon>Rhodanobacteraceae</taxon>
        <taxon>Luteibacter</taxon>
    </lineage>
</organism>
<comment type="caution">
    <text evidence="5">The sequence shown here is derived from an EMBL/GenBank/DDBJ whole genome shotgun (WGS) entry which is preliminary data.</text>
</comment>
<name>A0ABT6B6I2_9GAMM</name>
<evidence type="ECO:0000313" key="6">
    <source>
        <dbReference type="Proteomes" id="UP001528850"/>
    </source>
</evidence>
<keyword evidence="3" id="KW-0349">Heme</keyword>
<reference evidence="5 6" key="1">
    <citation type="journal article" date="2024" name="Curr. Microbiol.">
        <title>Luteibacter sahnii sp. nov., A Novel Yellow-Colored Xanthomonadin Pigment Producing Probiotic Bacterium from Healthy Rice Seed Microbiome.</title>
        <authorList>
            <person name="Jaiswal G."/>
            <person name="Rana R."/>
            <person name="Nayak P.K."/>
            <person name="Chouhan R."/>
            <person name="Gandhi S.G."/>
            <person name="Patel H.K."/>
            <person name="Patil P.B."/>
        </authorList>
    </citation>
    <scope>NUCLEOTIDE SEQUENCE [LARGE SCALE GENOMIC DNA]</scope>
    <source>
        <strain evidence="5 6">PPL201</strain>
    </source>
</reference>
<dbReference type="InterPro" id="IPR009056">
    <property type="entry name" value="Cyt_c-like_dom"/>
</dbReference>
<proteinExistence type="predicted"/>
<keyword evidence="6" id="KW-1185">Reference proteome</keyword>